<dbReference type="SUPFAM" id="SSF54928">
    <property type="entry name" value="RNA-binding domain, RBD"/>
    <property type="match status" value="2"/>
</dbReference>
<name>A0A843WJY2_COLES</name>
<keyword evidence="1 2" id="KW-0694">RNA-binding</keyword>
<dbReference type="PANTHER" id="PTHR48024:SF56">
    <property type="entry name" value="HETEROGENEOUS NUCLEAR RIBONUCLEOPROTEIN A0"/>
    <property type="match status" value="1"/>
</dbReference>
<dbReference type="CDD" id="cd21608">
    <property type="entry name" value="RRM2_NsCP33_like"/>
    <property type="match status" value="1"/>
</dbReference>
<evidence type="ECO:0000259" key="4">
    <source>
        <dbReference type="PROSITE" id="PS50102"/>
    </source>
</evidence>
<dbReference type="InterPro" id="IPR048289">
    <property type="entry name" value="RRM2_NsCP33-like"/>
</dbReference>
<dbReference type="Gene3D" id="3.30.70.330">
    <property type="match status" value="2"/>
</dbReference>
<feature type="region of interest" description="Disordered" evidence="3">
    <location>
        <begin position="1"/>
        <end position="50"/>
    </location>
</feature>
<organism evidence="5 6">
    <name type="scientific">Colocasia esculenta</name>
    <name type="common">Wild taro</name>
    <name type="synonym">Arum esculentum</name>
    <dbReference type="NCBI Taxonomy" id="4460"/>
    <lineage>
        <taxon>Eukaryota</taxon>
        <taxon>Viridiplantae</taxon>
        <taxon>Streptophyta</taxon>
        <taxon>Embryophyta</taxon>
        <taxon>Tracheophyta</taxon>
        <taxon>Spermatophyta</taxon>
        <taxon>Magnoliopsida</taxon>
        <taxon>Liliopsida</taxon>
        <taxon>Araceae</taxon>
        <taxon>Aroideae</taxon>
        <taxon>Colocasieae</taxon>
        <taxon>Colocasia</taxon>
    </lineage>
</organism>
<dbReference type="EMBL" id="NMUH01004001">
    <property type="protein sequence ID" value="MQM07957.1"/>
    <property type="molecule type" value="Genomic_DNA"/>
</dbReference>
<dbReference type="Proteomes" id="UP000652761">
    <property type="component" value="Unassembled WGS sequence"/>
</dbReference>
<dbReference type="InterPro" id="IPR050886">
    <property type="entry name" value="RNA-binding_reg"/>
</dbReference>
<feature type="compositionally biased region" description="Low complexity" evidence="3">
    <location>
        <begin position="1"/>
        <end position="11"/>
    </location>
</feature>
<feature type="region of interest" description="Disordered" evidence="3">
    <location>
        <begin position="389"/>
        <end position="415"/>
    </location>
</feature>
<evidence type="ECO:0000256" key="3">
    <source>
        <dbReference type="SAM" id="MobiDB-lite"/>
    </source>
</evidence>
<dbReference type="InterPro" id="IPR035979">
    <property type="entry name" value="RBD_domain_sf"/>
</dbReference>
<dbReference type="InterPro" id="IPR000504">
    <property type="entry name" value="RRM_dom"/>
</dbReference>
<sequence>MFCESFSQGSRQRSRRGWERRSRDLQSRSEPKKNVSTEGRPRLGPSLANLGLPTVHGEIEEGAVITDKTSGKSRGYGFVTYRHMESTQRALKESSKLIDGRLAVCNLACEGLSSTSVTTDQTLRKLYIGGLPPDVSTEMLLNFFVRHGEIEEGSVAYDKETNKSRGFGFVTYKTVEAAKKALSDPDKNLGGRNINVKLADSHKGRVAQPQMPAAVVPVAIPVPTPYLQPGKTHASATSVGYGSYSQPVAYHNVYPHTSSQYPPQPQISYPAVAANKDLVGFPAGASGNPYYSGRPWFDQTLNLHTEVLLPCSLYCPGFRKTLLMVWARLLPSESVPPENPTAQKPCFLLLPVPQYYLPLPLLRLREPCLGEELYTRNLDKVTPVAASISGQFPPPAKASSSAMEKGRETRRNGSR</sequence>
<evidence type="ECO:0000256" key="1">
    <source>
        <dbReference type="ARBA" id="ARBA00022884"/>
    </source>
</evidence>
<feature type="compositionally biased region" description="Basic and acidic residues" evidence="3">
    <location>
        <begin position="16"/>
        <end position="41"/>
    </location>
</feature>
<reference evidence="5" key="1">
    <citation type="submission" date="2017-07" db="EMBL/GenBank/DDBJ databases">
        <title>Taro Niue Genome Assembly and Annotation.</title>
        <authorList>
            <person name="Atibalentja N."/>
            <person name="Keating K."/>
            <person name="Fields C.J."/>
        </authorList>
    </citation>
    <scope>NUCLEOTIDE SEQUENCE</scope>
    <source>
        <strain evidence="5">Niue_2</strain>
        <tissue evidence="5">Leaf</tissue>
    </source>
</reference>
<dbReference type="GO" id="GO:0003723">
    <property type="term" value="F:RNA binding"/>
    <property type="evidence" value="ECO:0007669"/>
    <property type="project" value="UniProtKB-UniRule"/>
</dbReference>
<evidence type="ECO:0000313" key="5">
    <source>
        <dbReference type="EMBL" id="MQM07957.1"/>
    </source>
</evidence>
<dbReference type="InterPro" id="IPR012677">
    <property type="entry name" value="Nucleotide-bd_a/b_plait_sf"/>
</dbReference>
<proteinExistence type="predicted"/>
<feature type="domain" description="RRM" evidence="4">
    <location>
        <begin position="33"/>
        <end position="110"/>
    </location>
</feature>
<dbReference type="Pfam" id="PF00076">
    <property type="entry name" value="RRM_1"/>
    <property type="match status" value="2"/>
</dbReference>
<evidence type="ECO:0000256" key="2">
    <source>
        <dbReference type="PROSITE-ProRule" id="PRU00176"/>
    </source>
</evidence>
<keyword evidence="6" id="KW-1185">Reference proteome</keyword>
<dbReference type="GO" id="GO:0005634">
    <property type="term" value="C:nucleus"/>
    <property type="evidence" value="ECO:0007669"/>
    <property type="project" value="TreeGrafter"/>
</dbReference>
<feature type="domain" description="RRM" evidence="4">
    <location>
        <begin position="124"/>
        <end position="201"/>
    </location>
</feature>
<feature type="compositionally biased region" description="Basic and acidic residues" evidence="3">
    <location>
        <begin position="404"/>
        <end position="415"/>
    </location>
</feature>
<comment type="caution">
    <text evidence="5">The sequence shown here is derived from an EMBL/GenBank/DDBJ whole genome shotgun (WGS) entry which is preliminary data.</text>
</comment>
<dbReference type="OrthoDB" id="1875751at2759"/>
<dbReference type="SMART" id="SM00360">
    <property type="entry name" value="RRM"/>
    <property type="match status" value="2"/>
</dbReference>
<gene>
    <name evidence="5" type="ORF">Taro_040812</name>
</gene>
<dbReference type="PANTHER" id="PTHR48024">
    <property type="entry name" value="GEO13361P1-RELATED"/>
    <property type="match status" value="1"/>
</dbReference>
<evidence type="ECO:0000313" key="6">
    <source>
        <dbReference type="Proteomes" id="UP000652761"/>
    </source>
</evidence>
<dbReference type="PROSITE" id="PS50102">
    <property type="entry name" value="RRM"/>
    <property type="match status" value="2"/>
</dbReference>
<accession>A0A843WJY2</accession>
<protein>
    <recommendedName>
        <fullName evidence="4">RRM domain-containing protein</fullName>
    </recommendedName>
</protein>
<dbReference type="AlphaFoldDB" id="A0A843WJY2"/>